<evidence type="ECO:0000313" key="2">
    <source>
        <dbReference type="Proteomes" id="UP001331761"/>
    </source>
</evidence>
<dbReference type="EMBL" id="WIXE01016879">
    <property type="protein sequence ID" value="KAK5972204.1"/>
    <property type="molecule type" value="Genomic_DNA"/>
</dbReference>
<sequence length="133" mass="15133">RDDADMMDPPVFGIEEIEEDLLPSASSLHRQVLVELVSSRYIRTEHDTTMKHLAEFIHLLVMEEVQSNQCDFDADPGPTITVLSFFMCLLSCTFSMESGAIVEYSTIIFFDMEPPQIREQKPIVLGDVVHAHF</sequence>
<reference evidence="1 2" key="1">
    <citation type="submission" date="2019-10" db="EMBL/GenBank/DDBJ databases">
        <title>Assembly and Annotation for the nematode Trichostrongylus colubriformis.</title>
        <authorList>
            <person name="Martin J."/>
        </authorList>
    </citation>
    <scope>NUCLEOTIDE SEQUENCE [LARGE SCALE GENOMIC DNA]</scope>
    <source>
        <strain evidence="1">G859</strain>
        <tissue evidence="1">Whole worm</tissue>
    </source>
</reference>
<dbReference type="Proteomes" id="UP001331761">
    <property type="component" value="Unassembled WGS sequence"/>
</dbReference>
<organism evidence="1 2">
    <name type="scientific">Trichostrongylus colubriformis</name>
    <name type="common">Black scour worm</name>
    <dbReference type="NCBI Taxonomy" id="6319"/>
    <lineage>
        <taxon>Eukaryota</taxon>
        <taxon>Metazoa</taxon>
        <taxon>Ecdysozoa</taxon>
        <taxon>Nematoda</taxon>
        <taxon>Chromadorea</taxon>
        <taxon>Rhabditida</taxon>
        <taxon>Rhabditina</taxon>
        <taxon>Rhabditomorpha</taxon>
        <taxon>Strongyloidea</taxon>
        <taxon>Trichostrongylidae</taxon>
        <taxon>Trichostrongylus</taxon>
    </lineage>
</organism>
<proteinExistence type="predicted"/>
<gene>
    <name evidence="1" type="ORF">GCK32_011636</name>
</gene>
<accession>A0AAN8F9Z2</accession>
<feature type="non-terminal residue" evidence="1">
    <location>
        <position position="1"/>
    </location>
</feature>
<keyword evidence="2" id="KW-1185">Reference proteome</keyword>
<name>A0AAN8F9Z2_TRICO</name>
<evidence type="ECO:0000313" key="1">
    <source>
        <dbReference type="EMBL" id="KAK5972204.1"/>
    </source>
</evidence>
<comment type="caution">
    <text evidence="1">The sequence shown here is derived from an EMBL/GenBank/DDBJ whole genome shotgun (WGS) entry which is preliminary data.</text>
</comment>
<dbReference type="AlphaFoldDB" id="A0AAN8F9Z2"/>
<protein>
    <submittedName>
        <fullName evidence="1">Uncharacterized protein</fullName>
    </submittedName>
</protein>